<accession>A0ABN1NLB9</accession>
<protein>
    <submittedName>
        <fullName evidence="1">Uncharacterized protein</fullName>
    </submittedName>
</protein>
<evidence type="ECO:0000313" key="1">
    <source>
        <dbReference type="EMBL" id="GAA0911421.1"/>
    </source>
</evidence>
<proteinExistence type="predicted"/>
<dbReference type="Proteomes" id="UP001501005">
    <property type="component" value="Unassembled WGS sequence"/>
</dbReference>
<organism evidence="1 2">
    <name type="scientific">Streptomyces thermoalcalitolerans</name>
    <dbReference type="NCBI Taxonomy" id="65605"/>
    <lineage>
        <taxon>Bacteria</taxon>
        <taxon>Bacillati</taxon>
        <taxon>Actinomycetota</taxon>
        <taxon>Actinomycetes</taxon>
        <taxon>Kitasatosporales</taxon>
        <taxon>Streptomycetaceae</taxon>
        <taxon>Streptomyces</taxon>
    </lineage>
</organism>
<gene>
    <name evidence="1" type="ORF">GCM10009549_22510</name>
</gene>
<dbReference type="EMBL" id="BAAAHG010000014">
    <property type="protein sequence ID" value="GAA0911421.1"/>
    <property type="molecule type" value="Genomic_DNA"/>
</dbReference>
<evidence type="ECO:0000313" key="2">
    <source>
        <dbReference type="Proteomes" id="UP001501005"/>
    </source>
</evidence>
<name>A0ABN1NLB9_9ACTN</name>
<comment type="caution">
    <text evidence="1">The sequence shown here is derived from an EMBL/GenBank/DDBJ whole genome shotgun (WGS) entry which is preliminary data.</text>
</comment>
<sequence length="97" mass="10324">MERAHRTLDGRLRHVRHDQAAHRAVVSGGGFDAEDHALRDGGRETVVAAVSQGACGRAAITSPARTGPLVRVCGAEGATVDRIDRPELSRGTRANCW</sequence>
<reference evidence="1 2" key="1">
    <citation type="journal article" date="2019" name="Int. J. Syst. Evol. Microbiol.">
        <title>The Global Catalogue of Microorganisms (GCM) 10K type strain sequencing project: providing services to taxonomists for standard genome sequencing and annotation.</title>
        <authorList>
            <consortium name="The Broad Institute Genomics Platform"/>
            <consortium name="The Broad Institute Genome Sequencing Center for Infectious Disease"/>
            <person name="Wu L."/>
            <person name="Ma J."/>
        </authorList>
    </citation>
    <scope>NUCLEOTIDE SEQUENCE [LARGE SCALE GENOMIC DNA]</scope>
    <source>
        <strain evidence="1 2">JCM 10673</strain>
    </source>
</reference>
<keyword evidence="2" id="KW-1185">Reference proteome</keyword>